<keyword evidence="10" id="KW-1185">Reference proteome</keyword>
<feature type="transmembrane region" description="Helical" evidence="7">
    <location>
        <begin position="63"/>
        <end position="80"/>
    </location>
</feature>
<accession>A0ABW0KI05</accession>
<dbReference type="EMBL" id="JBHSMJ010000051">
    <property type="protein sequence ID" value="MFC5452357.1"/>
    <property type="molecule type" value="Genomic_DNA"/>
</dbReference>
<evidence type="ECO:0000259" key="8">
    <source>
        <dbReference type="PROSITE" id="PS50928"/>
    </source>
</evidence>
<evidence type="ECO:0000256" key="3">
    <source>
        <dbReference type="ARBA" id="ARBA00022475"/>
    </source>
</evidence>
<dbReference type="Pfam" id="PF00528">
    <property type="entry name" value="BPD_transp_1"/>
    <property type="match status" value="1"/>
</dbReference>
<reference evidence="10" key="1">
    <citation type="journal article" date="2019" name="Int. J. Syst. Evol. Microbiol.">
        <title>The Global Catalogue of Microorganisms (GCM) 10K type strain sequencing project: providing services to taxonomists for standard genome sequencing and annotation.</title>
        <authorList>
            <consortium name="The Broad Institute Genomics Platform"/>
            <consortium name="The Broad Institute Genome Sequencing Center for Infectious Disease"/>
            <person name="Wu L."/>
            <person name="Ma J."/>
        </authorList>
    </citation>
    <scope>NUCLEOTIDE SEQUENCE [LARGE SCALE GENOMIC DNA]</scope>
    <source>
        <strain evidence="10">KACC 11904</strain>
    </source>
</reference>
<evidence type="ECO:0000256" key="6">
    <source>
        <dbReference type="ARBA" id="ARBA00023136"/>
    </source>
</evidence>
<evidence type="ECO:0000256" key="5">
    <source>
        <dbReference type="ARBA" id="ARBA00022989"/>
    </source>
</evidence>
<feature type="domain" description="ABC transmembrane type-1" evidence="8">
    <location>
        <begin position="90"/>
        <end position="284"/>
    </location>
</feature>
<feature type="transmembrane region" description="Helical" evidence="7">
    <location>
        <begin position="92"/>
        <end position="115"/>
    </location>
</feature>
<evidence type="ECO:0000256" key="2">
    <source>
        <dbReference type="ARBA" id="ARBA00022448"/>
    </source>
</evidence>
<evidence type="ECO:0000256" key="4">
    <source>
        <dbReference type="ARBA" id="ARBA00022692"/>
    </source>
</evidence>
<feature type="transmembrane region" description="Helical" evidence="7">
    <location>
        <begin position="156"/>
        <end position="177"/>
    </location>
</feature>
<feature type="transmembrane region" description="Helical" evidence="7">
    <location>
        <begin position="127"/>
        <end position="150"/>
    </location>
</feature>
<dbReference type="Gene3D" id="1.10.3720.10">
    <property type="entry name" value="MetI-like"/>
    <property type="match status" value="1"/>
</dbReference>
<dbReference type="Proteomes" id="UP001596044">
    <property type="component" value="Unassembled WGS sequence"/>
</dbReference>
<protein>
    <submittedName>
        <fullName evidence="9">Carbohydrate ABC transporter permease</fullName>
    </submittedName>
</protein>
<sequence>MKPSQPQSAEPQRRRVRFDVDNIFGASNMLLLTVITVITLVPIVAVVLSSVTPMSDVIKNPKAFIVIPSSLTFDYYAWLFRGSTAIIDAYVITILRTLVGTALCLALTVLTAYPLSRQYLPGRGQVMSIFFFTMLFSGGIIPTFLIVNGLHLTNTFWALIIPSSLSVYNLIIMRSFFQAIPIELEESARIDGASELTTLIKVILPVSLPSLATISLFYAVFHWNAFFDAVLYITDRKLWPLQLILREILVRNDVADLALGGSLNDVIPPSSVLINATIVIAVLPILCVYPFLQRYFVKGMMIGSVKG</sequence>
<keyword evidence="2 7" id="KW-0813">Transport</keyword>
<keyword evidence="6 7" id="KW-0472">Membrane</keyword>
<organism evidence="9 10">
    <name type="scientific">Paenibacillus aestuarii</name>
    <dbReference type="NCBI Taxonomy" id="516965"/>
    <lineage>
        <taxon>Bacteria</taxon>
        <taxon>Bacillati</taxon>
        <taxon>Bacillota</taxon>
        <taxon>Bacilli</taxon>
        <taxon>Bacillales</taxon>
        <taxon>Paenibacillaceae</taxon>
        <taxon>Paenibacillus</taxon>
    </lineage>
</organism>
<keyword evidence="4 7" id="KW-0812">Transmembrane</keyword>
<dbReference type="RefSeq" id="WP_270880662.1">
    <property type="nucleotide sequence ID" value="NZ_JAQFVF010000034.1"/>
</dbReference>
<comment type="caution">
    <text evidence="9">The sequence shown here is derived from an EMBL/GenBank/DDBJ whole genome shotgun (WGS) entry which is preliminary data.</text>
</comment>
<comment type="similarity">
    <text evidence="7">Belongs to the binding-protein-dependent transport system permease family.</text>
</comment>
<keyword evidence="3" id="KW-1003">Cell membrane</keyword>
<dbReference type="CDD" id="cd06261">
    <property type="entry name" value="TM_PBP2"/>
    <property type="match status" value="1"/>
</dbReference>
<dbReference type="PANTHER" id="PTHR43744:SF9">
    <property type="entry name" value="POLYGALACTURONAN_RHAMNOGALACTURONAN TRANSPORT SYSTEM PERMEASE PROTEIN YTCP"/>
    <property type="match status" value="1"/>
</dbReference>
<evidence type="ECO:0000313" key="9">
    <source>
        <dbReference type="EMBL" id="MFC5452357.1"/>
    </source>
</evidence>
<name>A0ABW0KI05_9BACL</name>
<keyword evidence="5 7" id="KW-1133">Transmembrane helix</keyword>
<evidence type="ECO:0000256" key="1">
    <source>
        <dbReference type="ARBA" id="ARBA00004651"/>
    </source>
</evidence>
<comment type="subcellular location">
    <subcellularLocation>
        <location evidence="1 7">Cell membrane</location>
        <topology evidence="1 7">Multi-pass membrane protein</topology>
    </subcellularLocation>
</comment>
<dbReference type="PANTHER" id="PTHR43744">
    <property type="entry name" value="ABC TRANSPORTER PERMEASE PROTEIN MG189-RELATED-RELATED"/>
    <property type="match status" value="1"/>
</dbReference>
<gene>
    <name evidence="9" type="ORF">ACFPOG_29535</name>
</gene>
<dbReference type="SUPFAM" id="SSF161098">
    <property type="entry name" value="MetI-like"/>
    <property type="match status" value="1"/>
</dbReference>
<feature type="transmembrane region" description="Helical" evidence="7">
    <location>
        <begin position="29"/>
        <end position="51"/>
    </location>
</feature>
<feature type="transmembrane region" description="Helical" evidence="7">
    <location>
        <begin position="272"/>
        <end position="292"/>
    </location>
</feature>
<dbReference type="PROSITE" id="PS50928">
    <property type="entry name" value="ABC_TM1"/>
    <property type="match status" value="1"/>
</dbReference>
<evidence type="ECO:0000256" key="7">
    <source>
        <dbReference type="RuleBase" id="RU363032"/>
    </source>
</evidence>
<dbReference type="InterPro" id="IPR035906">
    <property type="entry name" value="MetI-like_sf"/>
</dbReference>
<evidence type="ECO:0000313" key="10">
    <source>
        <dbReference type="Proteomes" id="UP001596044"/>
    </source>
</evidence>
<proteinExistence type="inferred from homology"/>
<feature type="transmembrane region" description="Helical" evidence="7">
    <location>
        <begin position="198"/>
        <end position="221"/>
    </location>
</feature>
<dbReference type="InterPro" id="IPR000515">
    <property type="entry name" value="MetI-like"/>
</dbReference>